<dbReference type="Proteomes" id="UP000694257">
    <property type="component" value="Chromosome"/>
</dbReference>
<proteinExistence type="predicted"/>
<organism evidence="2 3">
    <name type="scientific">Nocardia iowensis</name>
    <dbReference type="NCBI Taxonomy" id="204891"/>
    <lineage>
        <taxon>Bacteria</taxon>
        <taxon>Bacillati</taxon>
        <taxon>Actinomycetota</taxon>
        <taxon>Actinomycetes</taxon>
        <taxon>Mycobacteriales</taxon>
        <taxon>Nocardiaceae</taxon>
        <taxon>Nocardia</taxon>
    </lineage>
</organism>
<reference evidence="2 3" key="1">
    <citation type="submission" date="2021-07" db="EMBL/GenBank/DDBJ databases">
        <title>Whole Genome Sequence of Nocardia Iowensis.</title>
        <authorList>
            <person name="Lamm A."/>
            <person name="Collins-Fairclough A.M."/>
            <person name="Bunk B."/>
            <person name="Sproer C."/>
        </authorList>
    </citation>
    <scope>NUCLEOTIDE SEQUENCE [LARGE SCALE GENOMIC DNA]</scope>
    <source>
        <strain evidence="2 3">NRRL 5646</strain>
    </source>
</reference>
<evidence type="ECO:0000256" key="1">
    <source>
        <dbReference type="SAM" id="Coils"/>
    </source>
</evidence>
<name>A0ABX8RUM4_NOCIO</name>
<protein>
    <submittedName>
        <fullName evidence="2">Uncharacterized protein</fullName>
    </submittedName>
</protein>
<gene>
    <name evidence="2" type="ORF">KV110_05510</name>
</gene>
<keyword evidence="1" id="KW-0175">Coiled coil</keyword>
<keyword evidence="3" id="KW-1185">Reference proteome</keyword>
<dbReference type="EMBL" id="CP078145">
    <property type="protein sequence ID" value="QXN92599.1"/>
    <property type="molecule type" value="Genomic_DNA"/>
</dbReference>
<evidence type="ECO:0000313" key="3">
    <source>
        <dbReference type="Proteomes" id="UP000694257"/>
    </source>
</evidence>
<accession>A0ABX8RUM4</accession>
<dbReference type="RefSeq" id="WP_218474010.1">
    <property type="nucleotide sequence ID" value="NZ_BAABJN010000005.1"/>
</dbReference>
<feature type="coiled-coil region" evidence="1">
    <location>
        <begin position="76"/>
        <end position="103"/>
    </location>
</feature>
<sequence length="111" mass="12348">MDDDEFLDRLYQAWAKTTDADQAAWAASEDEGLGVWEVWSVEGQDQKSPIVSFANQADAEFIAIVHSGLPALIRRFREALDEAERLDIEKDALTGQLADTELALENSKGLH</sequence>
<evidence type="ECO:0000313" key="2">
    <source>
        <dbReference type="EMBL" id="QXN92599.1"/>
    </source>
</evidence>